<dbReference type="EMBL" id="PDTI01000009">
    <property type="protein sequence ID" value="PIE63332.1"/>
    <property type="molecule type" value="Genomic_DNA"/>
</dbReference>
<name>A0A2G6MTQ5_9BACT</name>
<feature type="compositionally biased region" description="Basic and acidic residues" evidence="1">
    <location>
        <begin position="42"/>
        <end position="53"/>
    </location>
</feature>
<evidence type="ECO:0000256" key="1">
    <source>
        <dbReference type="SAM" id="MobiDB-lite"/>
    </source>
</evidence>
<protein>
    <submittedName>
        <fullName evidence="2">Transposase</fullName>
    </submittedName>
</protein>
<gene>
    <name evidence="2" type="ORF">CSA25_00630</name>
</gene>
<sequence>MSVKIPKIDQIPIEDQTSWVLTLLECLNALAQENQALRDEMARLKGEKTRPEIKPSSPEGGCKKSKSPEKRPGSAKRYKTQ</sequence>
<evidence type="ECO:0000313" key="3">
    <source>
        <dbReference type="Proteomes" id="UP000231203"/>
    </source>
</evidence>
<proteinExistence type="predicted"/>
<evidence type="ECO:0000313" key="2">
    <source>
        <dbReference type="EMBL" id="PIE63332.1"/>
    </source>
</evidence>
<dbReference type="Proteomes" id="UP000231203">
    <property type="component" value="Unassembled WGS sequence"/>
</dbReference>
<dbReference type="AlphaFoldDB" id="A0A2G6MTQ5"/>
<reference evidence="2 3" key="1">
    <citation type="submission" date="2017-10" db="EMBL/GenBank/DDBJ databases">
        <title>Novel microbial diversity and functional potential in the marine mammal oral microbiome.</title>
        <authorList>
            <person name="Dudek N.K."/>
            <person name="Sun C.L."/>
            <person name="Burstein D."/>
            <person name="Kantor R.S."/>
            <person name="Aliaga Goltsman D.S."/>
            <person name="Bik E.M."/>
            <person name="Thomas B.C."/>
            <person name="Banfield J.F."/>
            <person name="Relman D.A."/>
        </authorList>
    </citation>
    <scope>NUCLEOTIDE SEQUENCE [LARGE SCALE GENOMIC DNA]</scope>
    <source>
        <strain evidence="2">DOLJORAL78_47_202</strain>
    </source>
</reference>
<feature type="non-terminal residue" evidence="2">
    <location>
        <position position="81"/>
    </location>
</feature>
<comment type="caution">
    <text evidence="2">The sequence shown here is derived from an EMBL/GenBank/DDBJ whole genome shotgun (WGS) entry which is preliminary data.</text>
</comment>
<feature type="region of interest" description="Disordered" evidence="1">
    <location>
        <begin position="42"/>
        <end position="81"/>
    </location>
</feature>
<accession>A0A2G6MTQ5</accession>
<organism evidence="2 3">
    <name type="scientific">Desulfobacter postgatei</name>
    <dbReference type="NCBI Taxonomy" id="2293"/>
    <lineage>
        <taxon>Bacteria</taxon>
        <taxon>Pseudomonadati</taxon>
        <taxon>Thermodesulfobacteriota</taxon>
        <taxon>Desulfobacteria</taxon>
        <taxon>Desulfobacterales</taxon>
        <taxon>Desulfobacteraceae</taxon>
        <taxon>Desulfobacter</taxon>
    </lineage>
</organism>